<keyword evidence="1" id="KW-0472">Membrane</keyword>
<dbReference type="Proteomes" id="UP000626244">
    <property type="component" value="Unassembled WGS sequence"/>
</dbReference>
<organism evidence="2 3">
    <name type="scientific">Gottfriedia solisilvae</name>
    <dbReference type="NCBI Taxonomy" id="1516104"/>
    <lineage>
        <taxon>Bacteria</taxon>
        <taxon>Bacillati</taxon>
        <taxon>Bacillota</taxon>
        <taxon>Bacilli</taxon>
        <taxon>Bacillales</taxon>
        <taxon>Bacillaceae</taxon>
        <taxon>Gottfriedia</taxon>
    </lineage>
</organism>
<keyword evidence="1" id="KW-0812">Transmembrane</keyword>
<reference evidence="3" key="1">
    <citation type="journal article" date="2019" name="Int. J. Syst. Evol. Microbiol.">
        <title>The Global Catalogue of Microorganisms (GCM) 10K type strain sequencing project: providing services to taxonomists for standard genome sequencing and annotation.</title>
        <authorList>
            <consortium name="The Broad Institute Genomics Platform"/>
            <consortium name="The Broad Institute Genome Sequencing Center for Infectious Disease"/>
            <person name="Wu L."/>
            <person name="Ma J."/>
        </authorList>
    </citation>
    <scope>NUCLEOTIDE SEQUENCE [LARGE SCALE GENOMIC DNA]</scope>
    <source>
        <strain evidence="3">CGMCC 1.14993</strain>
    </source>
</reference>
<evidence type="ECO:0000256" key="1">
    <source>
        <dbReference type="SAM" id="Phobius"/>
    </source>
</evidence>
<name>A0A8J3AHI8_9BACI</name>
<dbReference type="EMBL" id="BMHB01000001">
    <property type="protein sequence ID" value="GGI13960.1"/>
    <property type="molecule type" value="Genomic_DNA"/>
</dbReference>
<dbReference type="AlphaFoldDB" id="A0A8J3AHI8"/>
<keyword evidence="3" id="KW-1185">Reference proteome</keyword>
<feature type="transmembrane region" description="Helical" evidence="1">
    <location>
        <begin position="42"/>
        <end position="61"/>
    </location>
</feature>
<keyword evidence="1" id="KW-1133">Transmembrane helix</keyword>
<accession>A0A8J3AHI8</accession>
<gene>
    <name evidence="2" type="ORF">GCM10007380_20550</name>
</gene>
<comment type="caution">
    <text evidence="2">The sequence shown here is derived from an EMBL/GenBank/DDBJ whole genome shotgun (WGS) entry which is preliminary data.</text>
</comment>
<proteinExistence type="predicted"/>
<evidence type="ECO:0000313" key="2">
    <source>
        <dbReference type="EMBL" id="GGI13960.1"/>
    </source>
</evidence>
<evidence type="ECO:0000313" key="3">
    <source>
        <dbReference type="Proteomes" id="UP000626244"/>
    </source>
</evidence>
<feature type="transmembrane region" description="Helical" evidence="1">
    <location>
        <begin position="20"/>
        <end position="36"/>
    </location>
</feature>
<sequence length="69" mass="8270">MNNNKLDNRLIYLIINKRHIILMFIFIIIIIINIVFKNKAFGFAEIITILGFLSVLFITILTKKYRHYK</sequence>
<protein>
    <submittedName>
        <fullName evidence="2">Uncharacterized protein</fullName>
    </submittedName>
</protein>